<keyword evidence="4 8" id="KW-0479">Metal-binding</keyword>
<dbReference type="PANTHER" id="PTHR11079">
    <property type="entry name" value="CYTOSINE DEAMINASE FAMILY MEMBER"/>
    <property type="match status" value="1"/>
</dbReference>
<comment type="subunit">
    <text evidence="2 8">Homodimer.</text>
</comment>
<keyword evidence="5 8" id="KW-0378">Hydrolase</keyword>
<feature type="binding site" evidence="8">
    <location>
        <position position="82"/>
    </location>
    <ligand>
        <name>Zn(2+)</name>
        <dbReference type="ChEBI" id="CHEBI:29105"/>
        <note>catalytic</note>
    </ligand>
</feature>
<dbReference type="InterPro" id="IPR002125">
    <property type="entry name" value="CMP_dCMP_dom"/>
</dbReference>
<reference evidence="10 11" key="1">
    <citation type="submission" date="2023-07" db="EMBL/GenBank/DDBJ databases">
        <title>Sorghum-associated microbial communities from plants grown in Nebraska, USA.</title>
        <authorList>
            <person name="Schachtman D."/>
        </authorList>
    </citation>
    <scope>NUCLEOTIDE SEQUENCE [LARGE SCALE GENOMIC DNA]</scope>
    <source>
        <strain evidence="10 11">DS1607</strain>
    </source>
</reference>
<comment type="caution">
    <text evidence="10">The sequence shown here is derived from an EMBL/GenBank/DDBJ whole genome shotgun (WGS) entry which is preliminary data.</text>
</comment>
<dbReference type="HAMAP" id="MF_00972">
    <property type="entry name" value="tRNA_aden_deaminase"/>
    <property type="match status" value="1"/>
</dbReference>
<dbReference type="PROSITE" id="PS00903">
    <property type="entry name" value="CYT_DCMP_DEAMINASES_1"/>
    <property type="match status" value="1"/>
</dbReference>
<dbReference type="CDD" id="cd01285">
    <property type="entry name" value="nucleoside_deaminase"/>
    <property type="match status" value="1"/>
</dbReference>
<dbReference type="Proteomes" id="UP001226867">
    <property type="component" value="Unassembled WGS sequence"/>
</dbReference>
<dbReference type="SUPFAM" id="SSF53927">
    <property type="entry name" value="Cytidine deaminase-like"/>
    <property type="match status" value="1"/>
</dbReference>
<evidence type="ECO:0000256" key="7">
    <source>
        <dbReference type="ARBA" id="ARBA00048045"/>
    </source>
</evidence>
<dbReference type="GO" id="GO:0052717">
    <property type="term" value="F:tRNA-specific adenosine-34 deaminase activity"/>
    <property type="evidence" value="ECO:0007669"/>
    <property type="project" value="UniProtKB-EC"/>
</dbReference>
<dbReference type="PANTHER" id="PTHR11079:SF202">
    <property type="entry name" value="TRNA-SPECIFIC ADENOSINE DEAMINASE"/>
    <property type="match status" value="1"/>
</dbReference>
<dbReference type="PROSITE" id="PS51747">
    <property type="entry name" value="CYT_DCMP_DEAMINASES_2"/>
    <property type="match status" value="1"/>
</dbReference>
<sequence length="370" mass="38970">MTDRDWMALALAQAREAGAAGEVPVGAVLVRDGVCIATGRNAPVALHDPSAHAEINALRAGAAALGNYRLDGCELFVTLEPCAMCAGAMLHARLARVVFGAPDAKTGAAGSVVDLFAQPQLNHRTKVTGGVLADACAGVLQAFFGERRRQARAQAQPLREDALRTPDACFLGLPDTTDAAFTPHYTQALPRLQGWRMHYLDEGEGDAGTLVCLHGPGEWSYFFRHLPGSTTLRVLAPDLIGFGRSDKPKQATALTLDWHRDVLVDWLAEQQPGPFVLIHSAAAATLAQAVVAVLADVAQRSGTASPCRGLLLAPDAGNAAAAALAWRAPFPDRGHEAALRAWPPTPMGRSGPSPAQAMQLVQDAMGYFAS</sequence>
<evidence type="ECO:0000256" key="5">
    <source>
        <dbReference type="ARBA" id="ARBA00022801"/>
    </source>
</evidence>
<feature type="binding site" evidence="8">
    <location>
        <position position="52"/>
    </location>
    <ligand>
        <name>Zn(2+)</name>
        <dbReference type="ChEBI" id="CHEBI:29105"/>
        <note>catalytic</note>
    </ligand>
</feature>
<protein>
    <recommendedName>
        <fullName evidence="8">tRNA-specific adenosine deaminase</fullName>
        <ecNumber evidence="8">3.5.4.33</ecNumber>
    </recommendedName>
</protein>
<dbReference type="Pfam" id="PF00383">
    <property type="entry name" value="dCMP_cyt_deam_1"/>
    <property type="match status" value="1"/>
</dbReference>
<evidence type="ECO:0000256" key="3">
    <source>
        <dbReference type="ARBA" id="ARBA00022694"/>
    </source>
</evidence>
<dbReference type="RefSeq" id="WP_307691509.1">
    <property type="nucleotide sequence ID" value="NZ_JAUSRO010000014.1"/>
</dbReference>
<dbReference type="InterPro" id="IPR028883">
    <property type="entry name" value="tRNA_aden_deaminase"/>
</dbReference>
<dbReference type="InterPro" id="IPR016192">
    <property type="entry name" value="APOBEC/CMP_deaminase_Zn-bd"/>
</dbReference>
<comment type="cofactor">
    <cofactor evidence="8">
        <name>Zn(2+)</name>
        <dbReference type="ChEBI" id="CHEBI:29105"/>
    </cofactor>
    <text evidence="8">Binds 1 zinc ion per subunit.</text>
</comment>
<dbReference type="EC" id="3.5.4.33" evidence="8"/>
<evidence type="ECO:0000256" key="1">
    <source>
        <dbReference type="ARBA" id="ARBA00010669"/>
    </source>
</evidence>
<accession>A0ABT9SBK6</accession>
<evidence type="ECO:0000256" key="4">
    <source>
        <dbReference type="ARBA" id="ARBA00022723"/>
    </source>
</evidence>
<dbReference type="EMBL" id="JAUSRO010000014">
    <property type="protein sequence ID" value="MDP9901736.1"/>
    <property type="molecule type" value="Genomic_DNA"/>
</dbReference>
<comment type="function">
    <text evidence="8">Catalyzes the deamination of adenosine to inosine at the wobble position 34 of tRNA(Arg2).</text>
</comment>
<name>A0ABT9SBK6_9BURK</name>
<feature type="active site" description="Proton donor" evidence="8">
    <location>
        <position position="54"/>
    </location>
</feature>
<dbReference type="Gene3D" id="3.40.50.1820">
    <property type="entry name" value="alpha/beta hydrolase"/>
    <property type="match status" value="1"/>
</dbReference>
<evidence type="ECO:0000259" key="9">
    <source>
        <dbReference type="PROSITE" id="PS51747"/>
    </source>
</evidence>
<comment type="similarity">
    <text evidence="1">Belongs to the cytidine and deoxycytidylate deaminase family. ADAT2 subfamily.</text>
</comment>
<evidence type="ECO:0000313" key="11">
    <source>
        <dbReference type="Proteomes" id="UP001226867"/>
    </source>
</evidence>
<gene>
    <name evidence="8" type="primary">tadA</name>
    <name evidence="10" type="ORF">J2W36_004006</name>
</gene>
<keyword evidence="6 8" id="KW-0862">Zinc</keyword>
<dbReference type="Gene3D" id="3.40.140.10">
    <property type="entry name" value="Cytidine Deaminase, domain 2"/>
    <property type="match status" value="1"/>
</dbReference>
<proteinExistence type="inferred from homology"/>
<keyword evidence="11" id="KW-1185">Reference proteome</keyword>
<keyword evidence="3 8" id="KW-0819">tRNA processing</keyword>
<evidence type="ECO:0000313" key="10">
    <source>
        <dbReference type="EMBL" id="MDP9901736.1"/>
    </source>
</evidence>
<dbReference type="SUPFAM" id="SSF53474">
    <property type="entry name" value="alpha/beta-Hydrolases"/>
    <property type="match status" value="1"/>
</dbReference>
<evidence type="ECO:0000256" key="6">
    <source>
        <dbReference type="ARBA" id="ARBA00022833"/>
    </source>
</evidence>
<feature type="binding site" evidence="8">
    <location>
        <position position="85"/>
    </location>
    <ligand>
        <name>Zn(2+)</name>
        <dbReference type="ChEBI" id="CHEBI:29105"/>
        <note>catalytic</note>
    </ligand>
</feature>
<dbReference type="NCBIfam" id="NF008113">
    <property type="entry name" value="PRK10860.1"/>
    <property type="match status" value="1"/>
</dbReference>
<comment type="catalytic activity">
    <reaction evidence="7 8">
        <text>adenosine(34) in tRNA + H2O + H(+) = inosine(34) in tRNA + NH4(+)</text>
        <dbReference type="Rhea" id="RHEA:43168"/>
        <dbReference type="Rhea" id="RHEA-COMP:10373"/>
        <dbReference type="Rhea" id="RHEA-COMP:10374"/>
        <dbReference type="ChEBI" id="CHEBI:15377"/>
        <dbReference type="ChEBI" id="CHEBI:15378"/>
        <dbReference type="ChEBI" id="CHEBI:28938"/>
        <dbReference type="ChEBI" id="CHEBI:74411"/>
        <dbReference type="ChEBI" id="CHEBI:82852"/>
        <dbReference type="EC" id="3.5.4.33"/>
    </reaction>
</comment>
<evidence type="ECO:0000256" key="8">
    <source>
        <dbReference type="HAMAP-Rule" id="MF_00972"/>
    </source>
</evidence>
<dbReference type="InterPro" id="IPR029058">
    <property type="entry name" value="AB_hydrolase_fold"/>
</dbReference>
<evidence type="ECO:0000256" key="2">
    <source>
        <dbReference type="ARBA" id="ARBA00011738"/>
    </source>
</evidence>
<feature type="domain" description="CMP/dCMP-type deaminase" evidence="9">
    <location>
        <begin position="1"/>
        <end position="128"/>
    </location>
</feature>
<organism evidence="10 11">
    <name type="scientific">Variovorax ginsengisoli</name>
    <dbReference type="NCBI Taxonomy" id="363844"/>
    <lineage>
        <taxon>Bacteria</taxon>
        <taxon>Pseudomonadati</taxon>
        <taxon>Pseudomonadota</taxon>
        <taxon>Betaproteobacteria</taxon>
        <taxon>Burkholderiales</taxon>
        <taxon>Comamonadaceae</taxon>
        <taxon>Variovorax</taxon>
    </lineage>
</organism>
<dbReference type="InterPro" id="IPR016193">
    <property type="entry name" value="Cytidine_deaminase-like"/>
</dbReference>